<keyword evidence="2" id="KW-0560">Oxidoreductase</keyword>
<dbReference type="Gene3D" id="3.40.50.720">
    <property type="entry name" value="NAD(P)-binding Rossmann-like Domain"/>
    <property type="match status" value="1"/>
</dbReference>
<dbReference type="SUPFAM" id="SSF51735">
    <property type="entry name" value="NAD(P)-binding Rossmann-fold domains"/>
    <property type="match status" value="1"/>
</dbReference>
<reference evidence="4 5" key="1">
    <citation type="submission" date="2024-07" db="EMBL/GenBank/DDBJ databases">
        <title>Enhanced genomic and transcriptomic resources for Trichinella pseudospiralis and T. spiralis underpin the discovery of pronounced molecular differences between stages and species.</title>
        <authorList>
            <person name="Pasi K.K."/>
            <person name="La Rosa G."/>
            <person name="Gomez-Morales M.A."/>
            <person name="Tosini F."/>
            <person name="Sumanam S."/>
            <person name="Young N.D."/>
            <person name="Chang B.C."/>
            <person name="Robin G.B."/>
        </authorList>
    </citation>
    <scope>NUCLEOTIDE SEQUENCE [LARGE SCALE GENOMIC DNA]</scope>
    <source>
        <strain evidence="4">ISS534</strain>
    </source>
</reference>
<keyword evidence="3" id="KW-0812">Transmembrane</keyword>
<dbReference type="PROSITE" id="PS00061">
    <property type="entry name" value="ADH_SHORT"/>
    <property type="match status" value="1"/>
</dbReference>
<comment type="similarity">
    <text evidence="1">Belongs to the short-chain dehydrogenases/reductases (SDR) family.</text>
</comment>
<evidence type="ECO:0000256" key="3">
    <source>
        <dbReference type="SAM" id="Phobius"/>
    </source>
</evidence>
<evidence type="ECO:0000256" key="1">
    <source>
        <dbReference type="ARBA" id="ARBA00006484"/>
    </source>
</evidence>
<dbReference type="InterPro" id="IPR020904">
    <property type="entry name" value="Sc_DH/Rdtase_CS"/>
</dbReference>
<keyword evidence="3" id="KW-1133">Transmembrane helix</keyword>
<dbReference type="PANTHER" id="PTHR24322">
    <property type="entry name" value="PKSB"/>
    <property type="match status" value="1"/>
</dbReference>
<organism evidence="4 5">
    <name type="scientific">Trichinella spiralis</name>
    <name type="common">Trichina worm</name>
    <dbReference type="NCBI Taxonomy" id="6334"/>
    <lineage>
        <taxon>Eukaryota</taxon>
        <taxon>Metazoa</taxon>
        <taxon>Ecdysozoa</taxon>
        <taxon>Nematoda</taxon>
        <taxon>Enoplea</taxon>
        <taxon>Dorylaimia</taxon>
        <taxon>Trichinellida</taxon>
        <taxon>Trichinellidae</taxon>
        <taxon>Trichinella</taxon>
    </lineage>
</organism>
<feature type="transmembrane region" description="Helical" evidence="3">
    <location>
        <begin position="320"/>
        <end position="341"/>
    </location>
</feature>
<accession>A0ABR3K7N8</accession>
<dbReference type="InterPro" id="IPR036291">
    <property type="entry name" value="NAD(P)-bd_dom_sf"/>
</dbReference>
<dbReference type="PANTHER" id="PTHR24322:SF736">
    <property type="entry name" value="RETINOL DEHYDROGENASE 10"/>
    <property type="match status" value="1"/>
</dbReference>
<evidence type="ECO:0000313" key="4">
    <source>
        <dbReference type="EMBL" id="KAL1230888.1"/>
    </source>
</evidence>
<dbReference type="InterPro" id="IPR002347">
    <property type="entry name" value="SDR_fam"/>
</dbReference>
<keyword evidence="3" id="KW-0472">Membrane</keyword>
<name>A0ABR3K7N8_TRISP</name>
<dbReference type="Pfam" id="PF00106">
    <property type="entry name" value="adh_short"/>
    <property type="match status" value="2"/>
</dbReference>
<proteinExistence type="inferred from homology"/>
<keyword evidence="5" id="KW-1185">Reference proteome</keyword>
<dbReference type="PRINTS" id="PR00081">
    <property type="entry name" value="GDHRDH"/>
</dbReference>
<dbReference type="Proteomes" id="UP001558632">
    <property type="component" value="Unassembled WGS sequence"/>
</dbReference>
<evidence type="ECO:0000313" key="5">
    <source>
        <dbReference type="Proteomes" id="UP001558632"/>
    </source>
</evidence>
<protein>
    <submittedName>
        <fullName evidence="4">17-beta-hydroxysteroid dehydrogenase</fullName>
    </submittedName>
</protein>
<sequence>MTFFENWNSKPKTVAHHVIVITGTAQGIARELAFLFANLKAKVVMIDIDKELNEQTAMLINKTGGQAYAYVNDPRLGCPDIVICSAGIWVVKQLDEASDIEIKRTIDINLLGYFWTIRAFYPYILERGSGHIVAISSLASYFGNSYASAYCASKFGVRGLMESLQWEIQERGLSESIKLTTIHPFLTETNLLNPMRFSTDILPILQINETAQAIVDGVLHEKLDVFVPSYARYICIYLKSLTSSSIHVQATKTQLEKWNAIFRSAFNFHSDVQSYHCVHKLKVVKLISFRLKDKLQTCLRRNNDHQLSLSFVGVRAIRRLALQLLASGVAYCLCVIWRVMMMREWRTGVRMLNCCREEQQRAPSSVSLLFHSYVAADAPYGSALHSIIYQIDNDALEKV</sequence>
<comment type="caution">
    <text evidence="4">The sequence shown here is derived from an EMBL/GenBank/DDBJ whole genome shotgun (WGS) entry which is preliminary data.</text>
</comment>
<gene>
    <name evidence="4" type="ORF">TSPI_10116</name>
</gene>
<dbReference type="EMBL" id="JBEUSY010000467">
    <property type="protein sequence ID" value="KAL1230888.1"/>
    <property type="molecule type" value="Genomic_DNA"/>
</dbReference>
<evidence type="ECO:0000256" key="2">
    <source>
        <dbReference type="ARBA" id="ARBA00023002"/>
    </source>
</evidence>